<feature type="compositionally biased region" description="Basic residues" evidence="1">
    <location>
        <begin position="74"/>
        <end position="89"/>
    </location>
</feature>
<feature type="region of interest" description="Disordered" evidence="1">
    <location>
        <begin position="49"/>
        <end position="89"/>
    </location>
</feature>
<reference evidence="3" key="1">
    <citation type="journal article" date="2005" name="Nature">
        <title>The map-based sequence of the rice genome.</title>
        <authorList>
            <consortium name="International rice genome sequencing project (IRGSP)"/>
            <person name="Matsumoto T."/>
            <person name="Wu J."/>
            <person name="Kanamori H."/>
            <person name="Katayose Y."/>
            <person name="Fujisawa M."/>
            <person name="Namiki N."/>
            <person name="Mizuno H."/>
            <person name="Yamamoto K."/>
            <person name="Antonio B.A."/>
            <person name="Baba T."/>
            <person name="Sakata K."/>
            <person name="Nagamura Y."/>
            <person name="Aoki H."/>
            <person name="Arikawa K."/>
            <person name="Arita K."/>
            <person name="Bito T."/>
            <person name="Chiden Y."/>
            <person name="Fujitsuka N."/>
            <person name="Fukunaka R."/>
            <person name="Hamada M."/>
            <person name="Harada C."/>
            <person name="Hayashi A."/>
            <person name="Hijishita S."/>
            <person name="Honda M."/>
            <person name="Hosokawa S."/>
            <person name="Ichikawa Y."/>
            <person name="Idonuma A."/>
            <person name="Iijima M."/>
            <person name="Ikeda M."/>
            <person name="Ikeno M."/>
            <person name="Ito K."/>
            <person name="Ito S."/>
            <person name="Ito T."/>
            <person name="Ito Y."/>
            <person name="Ito Y."/>
            <person name="Iwabuchi A."/>
            <person name="Kamiya K."/>
            <person name="Karasawa W."/>
            <person name="Kurita K."/>
            <person name="Katagiri S."/>
            <person name="Kikuta A."/>
            <person name="Kobayashi H."/>
            <person name="Kobayashi N."/>
            <person name="Machita K."/>
            <person name="Maehara T."/>
            <person name="Masukawa M."/>
            <person name="Mizubayashi T."/>
            <person name="Mukai Y."/>
            <person name="Nagasaki H."/>
            <person name="Nagata Y."/>
            <person name="Naito S."/>
            <person name="Nakashima M."/>
            <person name="Nakama Y."/>
            <person name="Nakamichi Y."/>
            <person name="Nakamura M."/>
            <person name="Meguro A."/>
            <person name="Negishi M."/>
            <person name="Ohta I."/>
            <person name="Ohta T."/>
            <person name="Okamoto M."/>
            <person name="Ono N."/>
            <person name="Saji S."/>
            <person name="Sakaguchi M."/>
            <person name="Sakai K."/>
            <person name="Shibata M."/>
            <person name="Shimokawa T."/>
            <person name="Song J."/>
            <person name="Takazaki Y."/>
            <person name="Terasawa K."/>
            <person name="Tsugane M."/>
            <person name="Tsuji K."/>
            <person name="Ueda S."/>
            <person name="Waki K."/>
            <person name="Yamagata H."/>
            <person name="Yamamoto M."/>
            <person name="Yamamoto S."/>
            <person name="Yamane H."/>
            <person name="Yoshiki S."/>
            <person name="Yoshihara R."/>
            <person name="Yukawa K."/>
            <person name="Zhong H."/>
            <person name="Yano M."/>
            <person name="Yuan Q."/>
            <person name="Ouyang S."/>
            <person name="Liu J."/>
            <person name="Jones K.M."/>
            <person name="Gansberger K."/>
            <person name="Moffat K."/>
            <person name="Hill J."/>
            <person name="Bera J."/>
            <person name="Fadrosh D."/>
            <person name="Jin S."/>
            <person name="Johri S."/>
            <person name="Kim M."/>
            <person name="Overton L."/>
            <person name="Reardon M."/>
            <person name="Tsitrin T."/>
            <person name="Vuong H."/>
            <person name="Weaver B."/>
            <person name="Ciecko A."/>
            <person name="Tallon L."/>
            <person name="Jackson J."/>
            <person name="Pai G."/>
            <person name="Aken S.V."/>
            <person name="Utterback T."/>
            <person name="Reidmuller S."/>
            <person name="Feldblyum T."/>
            <person name="Hsiao J."/>
            <person name="Zismann V."/>
            <person name="Iobst S."/>
            <person name="de Vazeille A.R."/>
            <person name="Buell C.R."/>
            <person name="Ying K."/>
            <person name="Li Y."/>
            <person name="Lu T."/>
            <person name="Huang Y."/>
            <person name="Zhao Q."/>
            <person name="Feng Q."/>
            <person name="Zhang L."/>
            <person name="Zhu J."/>
            <person name="Weng Q."/>
            <person name="Mu J."/>
            <person name="Lu Y."/>
            <person name="Fan D."/>
            <person name="Liu Y."/>
            <person name="Guan J."/>
            <person name="Zhang Y."/>
            <person name="Yu S."/>
            <person name="Liu X."/>
            <person name="Zhang Y."/>
            <person name="Hong G."/>
            <person name="Han B."/>
            <person name="Choisne N."/>
            <person name="Demange N."/>
            <person name="Orjeda G."/>
            <person name="Samain S."/>
            <person name="Cattolico L."/>
            <person name="Pelletier E."/>
            <person name="Couloux A."/>
            <person name="Segurens B."/>
            <person name="Wincker P."/>
            <person name="D'Hont A."/>
            <person name="Scarpelli C."/>
            <person name="Weissenbach J."/>
            <person name="Salanoubat M."/>
            <person name="Quetier F."/>
            <person name="Yu Y."/>
            <person name="Kim H.R."/>
            <person name="Rambo T."/>
            <person name="Currie J."/>
            <person name="Collura K."/>
            <person name="Luo M."/>
            <person name="Yang T."/>
            <person name="Ammiraju J.S.S."/>
            <person name="Engler F."/>
            <person name="Soderlund C."/>
            <person name="Wing R.A."/>
            <person name="Palmer L.E."/>
            <person name="de la Bastide M."/>
            <person name="Spiegel L."/>
            <person name="Nascimento L."/>
            <person name="Zutavern T."/>
            <person name="O'Shaughnessy A."/>
            <person name="Dike S."/>
            <person name="Dedhia N."/>
            <person name="Preston R."/>
            <person name="Balija V."/>
            <person name="McCombie W.R."/>
            <person name="Chow T."/>
            <person name="Chen H."/>
            <person name="Chung M."/>
            <person name="Chen C."/>
            <person name="Shaw J."/>
            <person name="Wu H."/>
            <person name="Hsiao K."/>
            <person name="Chao Y."/>
            <person name="Chu M."/>
            <person name="Cheng C."/>
            <person name="Hour A."/>
            <person name="Lee P."/>
            <person name="Lin S."/>
            <person name="Lin Y."/>
            <person name="Liou J."/>
            <person name="Liu S."/>
            <person name="Hsing Y."/>
            <person name="Raghuvanshi S."/>
            <person name="Mohanty A."/>
            <person name="Bharti A.K."/>
            <person name="Gaur A."/>
            <person name="Gupta V."/>
            <person name="Kumar D."/>
            <person name="Ravi V."/>
            <person name="Vij S."/>
            <person name="Kapur A."/>
            <person name="Khurana P."/>
            <person name="Khurana P."/>
            <person name="Khurana J.P."/>
            <person name="Tyagi A.K."/>
            <person name="Gaikwad K."/>
            <person name="Singh A."/>
            <person name="Dalal V."/>
            <person name="Srivastava S."/>
            <person name="Dixit A."/>
            <person name="Pal A.K."/>
            <person name="Ghazi I.A."/>
            <person name="Yadav M."/>
            <person name="Pandit A."/>
            <person name="Bhargava A."/>
            <person name="Sureshbabu K."/>
            <person name="Batra K."/>
            <person name="Sharma T.R."/>
            <person name="Mohapatra T."/>
            <person name="Singh N.K."/>
            <person name="Messing J."/>
            <person name="Nelson A.B."/>
            <person name="Fuks G."/>
            <person name="Kavchok S."/>
            <person name="Keizer G."/>
            <person name="Linton E."/>
            <person name="Llaca V."/>
            <person name="Song R."/>
            <person name="Tanyolac B."/>
            <person name="Young S."/>
            <person name="Ho-Il K."/>
            <person name="Hahn J.H."/>
            <person name="Sangsakoo G."/>
            <person name="Vanavichit A."/>
            <person name="de Mattos Luiz.A.T."/>
            <person name="Zimmer P.D."/>
            <person name="Malone G."/>
            <person name="Dellagostin O."/>
            <person name="de Oliveira A.C."/>
            <person name="Bevan M."/>
            <person name="Bancroft I."/>
            <person name="Minx P."/>
            <person name="Cordum H."/>
            <person name="Wilson R."/>
            <person name="Cheng Z."/>
            <person name="Jin W."/>
            <person name="Jiang J."/>
            <person name="Leong S.A."/>
            <person name="Iwama H."/>
            <person name="Gojobori T."/>
            <person name="Itoh T."/>
            <person name="Niimura Y."/>
            <person name="Fujii Y."/>
            <person name="Habara T."/>
            <person name="Sakai H."/>
            <person name="Sato Y."/>
            <person name="Wilson G."/>
            <person name="Kumar K."/>
            <person name="McCouch S."/>
            <person name="Juretic N."/>
            <person name="Hoen D."/>
            <person name="Wright S."/>
            <person name="Bruskiewich R."/>
            <person name="Bureau T."/>
            <person name="Miyao A."/>
            <person name="Hirochika H."/>
            <person name="Nishikawa T."/>
            <person name="Kadowaki K."/>
            <person name="Sugiura M."/>
            <person name="Burr B."/>
            <person name="Sasaki T."/>
        </authorList>
    </citation>
    <scope>NUCLEOTIDE SEQUENCE [LARGE SCALE GENOMIC DNA]</scope>
    <source>
        <strain evidence="3">cv. Nipponbare</strain>
    </source>
</reference>
<dbReference type="InParanoid" id="A0A0P0XSA9"/>
<dbReference type="Proteomes" id="UP000059680">
    <property type="component" value="Chromosome 10"/>
</dbReference>
<name>A0A0P0XSA9_ORYSJ</name>
<sequence length="89" mass="9675">MVGTVVLTNFFTSGSGKEVYAVIGGGRQLFRSISNKLLRSSVEEVCAPAEMAEQGSSSPRRGSHNKQAGGICSRRNKLLRHRARSRPSR</sequence>
<evidence type="ECO:0000313" key="3">
    <source>
        <dbReference type="Proteomes" id="UP000059680"/>
    </source>
</evidence>
<keyword evidence="3" id="KW-1185">Reference proteome</keyword>
<evidence type="ECO:0000313" key="2">
    <source>
        <dbReference type="EMBL" id="BAT10012.1"/>
    </source>
</evidence>
<protein>
    <submittedName>
        <fullName evidence="2">Os10g0162920 protein</fullName>
    </submittedName>
</protein>
<gene>
    <name evidence="2" type="ordered locus">Os10g0162920</name>
    <name evidence="2" type="ORF">OSNPB_100162920</name>
</gene>
<reference evidence="2 3" key="3">
    <citation type="journal article" date="2013" name="Rice">
        <title>Improvement of the Oryza sativa Nipponbare reference genome using next generation sequence and optical map data.</title>
        <authorList>
            <person name="Kawahara Y."/>
            <person name="de la Bastide M."/>
            <person name="Hamilton J.P."/>
            <person name="Kanamori H."/>
            <person name="McCombie W.R."/>
            <person name="Ouyang S."/>
            <person name="Schwartz D.C."/>
            <person name="Tanaka T."/>
            <person name="Wu J."/>
            <person name="Zhou S."/>
            <person name="Childs K.L."/>
            <person name="Davidson R.M."/>
            <person name="Lin H."/>
            <person name="Quesada-Ocampo L."/>
            <person name="Vaillancourt B."/>
            <person name="Sakai H."/>
            <person name="Lee S.S."/>
            <person name="Kim J."/>
            <person name="Numa H."/>
            <person name="Itoh T."/>
            <person name="Buell C.R."/>
            <person name="Matsumoto T."/>
        </authorList>
    </citation>
    <scope>NUCLEOTIDE SEQUENCE [LARGE SCALE GENOMIC DNA]</scope>
    <source>
        <strain evidence="3">cv. Nipponbare</strain>
    </source>
</reference>
<accession>A0A0P0XSA9</accession>
<reference evidence="2 3" key="2">
    <citation type="journal article" date="2013" name="Plant Cell Physiol.">
        <title>Rice Annotation Project Database (RAP-DB): an integrative and interactive database for rice genomics.</title>
        <authorList>
            <person name="Sakai H."/>
            <person name="Lee S.S."/>
            <person name="Tanaka T."/>
            <person name="Numa H."/>
            <person name="Kim J."/>
            <person name="Kawahara Y."/>
            <person name="Wakimoto H."/>
            <person name="Yang C.C."/>
            <person name="Iwamoto M."/>
            <person name="Abe T."/>
            <person name="Yamada Y."/>
            <person name="Muto A."/>
            <person name="Inokuchi H."/>
            <person name="Ikemura T."/>
            <person name="Matsumoto T."/>
            <person name="Sasaki T."/>
            <person name="Itoh T."/>
        </authorList>
    </citation>
    <scope>NUCLEOTIDE SEQUENCE [LARGE SCALE GENOMIC DNA]</scope>
    <source>
        <strain evidence="3">cv. Nipponbare</strain>
    </source>
</reference>
<dbReference type="AlphaFoldDB" id="A0A0P0XSA9"/>
<organism evidence="2 3">
    <name type="scientific">Oryza sativa subsp. japonica</name>
    <name type="common">Rice</name>
    <dbReference type="NCBI Taxonomy" id="39947"/>
    <lineage>
        <taxon>Eukaryota</taxon>
        <taxon>Viridiplantae</taxon>
        <taxon>Streptophyta</taxon>
        <taxon>Embryophyta</taxon>
        <taxon>Tracheophyta</taxon>
        <taxon>Spermatophyta</taxon>
        <taxon>Magnoliopsida</taxon>
        <taxon>Liliopsida</taxon>
        <taxon>Poales</taxon>
        <taxon>Poaceae</taxon>
        <taxon>BOP clade</taxon>
        <taxon>Oryzoideae</taxon>
        <taxon>Oryzeae</taxon>
        <taxon>Oryzinae</taxon>
        <taxon>Oryza</taxon>
        <taxon>Oryza sativa</taxon>
    </lineage>
</organism>
<proteinExistence type="predicted"/>
<evidence type="ECO:0000256" key="1">
    <source>
        <dbReference type="SAM" id="MobiDB-lite"/>
    </source>
</evidence>
<dbReference type="EMBL" id="AP014966">
    <property type="protein sequence ID" value="BAT10012.1"/>
    <property type="molecule type" value="Genomic_DNA"/>
</dbReference>
<dbReference type="PaxDb" id="39947-A0A0P0XSA9"/>